<dbReference type="STRING" id="49186.SAMN05421647_107174"/>
<keyword evidence="6" id="KW-1185">Reference proteome</keyword>
<dbReference type="eggNOG" id="COG0566">
    <property type="taxonomic scope" value="Bacteria"/>
</dbReference>
<dbReference type="RefSeq" id="WP_076464038.1">
    <property type="nucleotide sequence ID" value="NZ_FTMN01000007.1"/>
</dbReference>
<dbReference type="InterPro" id="IPR051259">
    <property type="entry name" value="rRNA_Methyltransferase"/>
</dbReference>
<dbReference type="Gene3D" id="3.30.1330.30">
    <property type="match status" value="1"/>
</dbReference>
<reference evidence="5 6" key="1">
    <citation type="submission" date="2017-01" db="EMBL/GenBank/DDBJ databases">
        <authorList>
            <person name="Mah S.A."/>
            <person name="Swanson W.J."/>
            <person name="Moy G.W."/>
            <person name="Vacquier V.D."/>
        </authorList>
    </citation>
    <scope>NUCLEOTIDE SEQUENCE [LARGE SCALE GENOMIC DNA]</scope>
    <source>
        <strain evidence="5 6">DSM 7027</strain>
    </source>
</reference>
<protein>
    <submittedName>
        <fullName evidence="5">RNA methyltransferase, TrmH family</fullName>
    </submittedName>
</protein>
<evidence type="ECO:0000313" key="5">
    <source>
        <dbReference type="EMBL" id="SIQ68138.1"/>
    </source>
</evidence>
<name>A0A1N6UR86_9GAMM</name>
<dbReference type="GO" id="GO:0032259">
    <property type="term" value="P:methylation"/>
    <property type="evidence" value="ECO:0007669"/>
    <property type="project" value="UniProtKB-KW"/>
</dbReference>
<evidence type="ECO:0000256" key="3">
    <source>
        <dbReference type="ARBA" id="ARBA00022679"/>
    </source>
</evidence>
<dbReference type="SUPFAM" id="SSF55315">
    <property type="entry name" value="L30e-like"/>
    <property type="match status" value="1"/>
</dbReference>
<dbReference type="Gene3D" id="3.40.1280.10">
    <property type="match status" value="1"/>
</dbReference>
<dbReference type="InterPro" id="IPR053888">
    <property type="entry name" value="MRM3-like_sub_bind"/>
</dbReference>
<dbReference type="GO" id="GO:0008173">
    <property type="term" value="F:RNA methyltransferase activity"/>
    <property type="evidence" value="ECO:0007669"/>
    <property type="project" value="InterPro"/>
</dbReference>
<dbReference type="Pfam" id="PF22435">
    <property type="entry name" value="MRM3-like_sub_bind"/>
    <property type="match status" value="1"/>
</dbReference>
<keyword evidence="3 5" id="KW-0808">Transferase</keyword>
<feature type="domain" description="RNA 2-O ribose methyltransferase substrate binding" evidence="4">
    <location>
        <begin position="22"/>
        <end position="92"/>
    </location>
</feature>
<dbReference type="SUPFAM" id="SSF75217">
    <property type="entry name" value="alpha/beta knot"/>
    <property type="match status" value="1"/>
</dbReference>
<dbReference type="InterPro" id="IPR029028">
    <property type="entry name" value="Alpha/beta_knot_MTases"/>
</dbReference>
<dbReference type="InterPro" id="IPR029064">
    <property type="entry name" value="Ribosomal_eL30-like_sf"/>
</dbReference>
<dbReference type="EMBL" id="FTMN01000007">
    <property type="protein sequence ID" value="SIQ68138.1"/>
    <property type="molecule type" value="Genomic_DNA"/>
</dbReference>
<dbReference type="Proteomes" id="UP000186895">
    <property type="component" value="Unassembled WGS sequence"/>
</dbReference>
<evidence type="ECO:0000256" key="1">
    <source>
        <dbReference type="ARBA" id="ARBA00007228"/>
    </source>
</evidence>
<dbReference type="AlphaFoldDB" id="A0A1N6UR86"/>
<dbReference type="GO" id="GO:0003723">
    <property type="term" value="F:RNA binding"/>
    <property type="evidence" value="ECO:0007669"/>
    <property type="project" value="InterPro"/>
</dbReference>
<comment type="similarity">
    <text evidence="1">Belongs to the class IV-like SAM-binding methyltransferase superfamily. RNA methyltransferase TrmH family.</text>
</comment>
<evidence type="ECO:0000313" key="6">
    <source>
        <dbReference type="Proteomes" id="UP000186895"/>
    </source>
</evidence>
<dbReference type="Pfam" id="PF00588">
    <property type="entry name" value="SpoU_methylase"/>
    <property type="match status" value="1"/>
</dbReference>
<sequence>MKLDLIKKLQQKKFRTETGYCLVEGEHLVLELQKAAEQQPSLAAAELYLTEQYADWETSLNVHPVNSKQMSAISATKSPQGIVAVVPMSAIQPKSTQQEVALYFHEIQDPGNLGTILRTLAWFGGYRCLLSPGSVDPFNPKVIRASMGAIFHVPMELDVSLDSLADRYEHIGCLDMQGEPLHSKAFKACDCYLFGNEARGVPRDQLDRLGAKAFTIPGAGLIESLNLGTAVSLSVYERQRQS</sequence>
<accession>A0A1N6UR86</accession>
<dbReference type="InterPro" id="IPR029026">
    <property type="entry name" value="tRNA_m1G_MTases_N"/>
</dbReference>
<dbReference type="PANTHER" id="PTHR43191">
    <property type="entry name" value="RRNA METHYLTRANSFERASE 3"/>
    <property type="match status" value="1"/>
</dbReference>
<dbReference type="PANTHER" id="PTHR43191:SF2">
    <property type="entry name" value="RRNA METHYLTRANSFERASE 3, MITOCHONDRIAL"/>
    <property type="match status" value="1"/>
</dbReference>
<evidence type="ECO:0000259" key="4">
    <source>
        <dbReference type="SMART" id="SM00967"/>
    </source>
</evidence>
<organism evidence="5 6">
    <name type="scientific">Marinobacterium stanieri</name>
    <dbReference type="NCBI Taxonomy" id="49186"/>
    <lineage>
        <taxon>Bacteria</taxon>
        <taxon>Pseudomonadati</taxon>
        <taxon>Pseudomonadota</taxon>
        <taxon>Gammaproteobacteria</taxon>
        <taxon>Oceanospirillales</taxon>
        <taxon>Oceanospirillaceae</taxon>
        <taxon>Marinobacterium</taxon>
    </lineage>
</organism>
<dbReference type="InterPro" id="IPR001537">
    <property type="entry name" value="SpoU_MeTrfase"/>
</dbReference>
<dbReference type="GO" id="GO:0006396">
    <property type="term" value="P:RNA processing"/>
    <property type="evidence" value="ECO:0007669"/>
    <property type="project" value="InterPro"/>
</dbReference>
<gene>
    <name evidence="5" type="ORF">SAMN05421647_107174</name>
</gene>
<keyword evidence="2 5" id="KW-0489">Methyltransferase</keyword>
<dbReference type="SMART" id="SM00967">
    <property type="entry name" value="SpoU_sub_bind"/>
    <property type="match status" value="1"/>
</dbReference>
<dbReference type="InterPro" id="IPR013123">
    <property type="entry name" value="SpoU_subst-bd"/>
</dbReference>
<dbReference type="GO" id="GO:0005737">
    <property type="term" value="C:cytoplasm"/>
    <property type="evidence" value="ECO:0007669"/>
    <property type="project" value="UniProtKB-ARBA"/>
</dbReference>
<proteinExistence type="inferred from homology"/>
<evidence type="ECO:0000256" key="2">
    <source>
        <dbReference type="ARBA" id="ARBA00022603"/>
    </source>
</evidence>